<feature type="compositionally biased region" description="Basic and acidic residues" evidence="2">
    <location>
        <begin position="216"/>
        <end position="240"/>
    </location>
</feature>
<evidence type="ECO:0000313" key="4">
    <source>
        <dbReference type="EMBL" id="KAK9070748.1"/>
    </source>
</evidence>
<comment type="caution">
    <text evidence="4">The sequence shown here is derived from an EMBL/GenBank/DDBJ whole genome shotgun (WGS) entry which is preliminary data.</text>
</comment>
<sequence>MSRSRSFRPFSRTRSRGRERRYHRDERDRYGREGLGRGDSRVRVGSDDGYYGYEQRGPVTRFYNTDSEKFPHGQFDNYGILREYEYMGEEHANPNDWKTVSYRKNRYRSKTPVRRYVSREKTADRRWDESDKWSTSVFVTNFPAATTKKGLYDRCSGERKVLDVFLSEKPSTMGKRYAFVRFSKGVDISNAIYKIRNMWIGSFRLFADITRFKRGDDKGEEEDKRKQPVDKNKGKMDADKGQSGTEIPKKHVYWASVPDVGGSSNGTGDKARDKAVSEAEHVKNVGSDSSETQVGGVERNKEGDEEIVSEKYVISKAKQVPLENFQSALLLKLRDVKSMAKIYHIARSEGFENVSFRYIGGWWIRVDCNSKDESAKFANCKAFKSVFSAVRRVSSDFLVKENMVWIGIYGLPLGAWSSDVFSGIASKWGKVCFIDNDYEEPLACGKVCILTSNVKRIEEEIICDMGGTQYKVTVSQHQYWTPSFDTPCESDESSSEDEESVADGENLIVEQDVELDKVYEQVNKSKKQDVVVANEPEEEAEVGNVEKDNSDPFGIMEFLTNQFPDLNKNYSVSLSVPPGFERKVEDNNDVVNMRNEESVETPVCEFVSTKAGEPKIGEYISHDIPNVDDIGYVDCDDGGSDRGSTVHVGFGIKKFGGFQSSSKYVFARSVRKLY</sequence>
<dbReference type="InterPro" id="IPR035979">
    <property type="entry name" value="RBD_domain_sf"/>
</dbReference>
<evidence type="ECO:0000259" key="3">
    <source>
        <dbReference type="PROSITE" id="PS50102"/>
    </source>
</evidence>
<gene>
    <name evidence="4" type="ORF">SSX86_011150</name>
</gene>
<feature type="compositionally biased region" description="Acidic residues" evidence="2">
    <location>
        <begin position="488"/>
        <end position="502"/>
    </location>
</feature>
<keyword evidence="5" id="KW-1185">Reference proteome</keyword>
<dbReference type="PROSITE" id="PS50102">
    <property type="entry name" value="RRM"/>
    <property type="match status" value="1"/>
</dbReference>
<reference evidence="4 5" key="1">
    <citation type="submission" date="2024-04" db="EMBL/GenBank/DDBJ databases">
        <title>The reference genome of an endangered Asteraceae, Deinandra increscens subsp. villosa, native to the Central Coast of California.</title>
        <authorList>
            <person name="Guilliams M."/>
            <person name="Hasenstab-Lehman K."/>
            <person name="Meyer R."/>
            <person name="Mcevoy S."/>
        </authorList>
    </citation>
    <scope>NUCLEOTIDE SEQUENCE [LARGE SCALE GENOMIC DNA]</scope>
    <source>
        <tissue evidence="4">Leaf</tissue>
    </source>
</reference>
<feature type="compositionally biased region" description="Basic residues" evidence="2">
    <location>
        <begin position="11"/>
        <end position="21"/>
    </location>
</feature>
<organism evidence="4 5">
    <name type="scientific">Deinandra increscens subsp. villosa</name>
    <dbReference type="NCBI Taxonomy" id="3103831"/>
    <lineage>
        <taxon>Eukaryota</taxon>
        <taxon>Viridiplantae</taxon>
        <taxon>Streptophyta</taxon>
        <taxon>Embryophyta</taxon>
        <taxon>Tracheophyta</taxon>
        <taxon>Spermatophyta</taxon>
        <taxon>Magnoliopsida</taxon>
        <taxon>eudicotyledons</taxon>
        <taxon>Gunneridae</taxon>
        <taxon>Pentapetalae</taxon>
        <taxon>asterids</taxon>
        <taxon>campanulids</taxon>
        <taxon>Asterales</taxon>
        <taxon>Asteraceae</taxon>
        <taxon>Asteroideae</taxon>
        <taxon>Heliantheae alliance</taxon>
        <taxon>Madieae</taxon>
        <taxon>Madiinae</taxon>
        <taxon>Deinandra</taxon>
    </lineage>
</organism>
<name>A0AAP0DGM5_9ASTR</name>
<keyword evidence="1" id="KW-0694">RNA-binding</keyword>
<proteinExistence type="predicted"/>
<dbReference type="GO" id="GO:0003723">
    <property type="term" value="F:RNA binding"/>
    <property type="evidence" value="ECO:0007669"/>
    <property type="project" value="UniProtKB-UniRule"/>
</dbReference>
<dbReference type="AlphaFoldDB" id="A0AAP0DGM5"/>
<dbReference type="EMBL" id="JBCNJP010000012">
    <property type="protein sequence ID" value="KAK9070748.1"/>
    <property type="molecule type" value="Genomic_DNA"/>
</dbReference>
<dbReference type="Proteomes" id="UP001408789">
    <property type="component" value="Unassembled WGS sequence"/>
</dbReference>
<feature type="region of interest" description="Disordered" evidence="2">
    <location>
        <begin position="216"/>
        <end position="244"/>
    </location>
</feature>
<dbReference type="InterPro" id="IPR012677">
    <property type="entry name" value="Nucleotide-bd_a/b_plait_sf"/>
</dbReference>
<feature type="region of interest" description="Disordered" evidence="2">
    <location>
        <begin position="258"/>
        <end position="301"/>
    </location>
</feature>
<protein>
    <recommendedName>
        <fullName evidence="3">RRM domain-containing protein</fullName>
    </recommendedName>
</protein>
<feature type="compositionally biased region" description="Low complexity" evidence="2">
    <location>
        <begin position="1"/>
        <end position="10"/>
    </location>
</feature>
<dbReference type="SUPFAM" id="SSF54928">
    <property type="entry name" value="RNA-binding domain, RBD"/>
    <property type="match status" value="1"/>
</dbReference>
<dbReference type="Pfam" id="PF00076">
    <property type="entry name" value="RRM_1"/>
    <property type="match status" value="1"/>
</dbReference>
<feature type="domain" description="RRM" evidence="3">
    <location>
        <begin position="135"/>
        <end position="212"/>
    </location>
</feature>
<accession>A0AAP0DGM5</accession>
<dbReference type="InterPro" id="IPR000504">
    <property type="entry name" value="RRM_dom"/>
</dbReference>
<feature type="compositionally biased region" description="Basic and acidic residues" evidence="2">
    <location>
        <begin position="269"/>
        <end position="283"/>
    </location>
</feature>
<evidence type="ECO:0000313" key="5">
    <source>
        <dbReference type="Proteomes" id="UP001408789"/>
    </source>
</evidence>
<dbReference type="CDD" id="cd00590">
    <property type="entry name" value="RRM_SF"/>
    <property type="match status" value="1"/>
</dbReference>
<evidence type="ECO:0000256" key="1">
    <source>
        <dbReference type="PROSITE-ProRule" id="PRU00176"/>
    </source>
</evidence>
<evidence type="ECO:0000256" key="2">
    <source>
        <dbReference type="SAM" id="MobiDB-lite"/>
    </source>
</evidence>
<dbReference type="Gene3D" id="3.30.70.330">
    <property type="match status" value="1"/>
</dbReference>
<feature type="region of interest" description="Disordered" evidence="2">
    <location>
        <begin position="1"/>
        <end position="49"/>
    </location>
</feature>
<feature type="compositionally biased region" description="Basic and acidic residues" evidence="2">
    <location>
        <begin position="22"/>
        <end position="46"/>
    </location>
</feature>
<dbReference type="SMART" id="SM00360">
    <property type="entry name" value="RRM"/>
    <property type="match status" value="1"/>
</dbReference>
<feature type="region of interest" description="Disordered" evidence="2">
    <location>
        <begin position="483"/>
        <end position="503"/>
    </location>
</feature>